<protein>
    <recommendedName>
        <fullName evidence="3">Alpha-xenorhabdolysin family binary toxin subunit A</fullName>
    </recommendedName>
</protein>
<evidence type="ECO:0000313" key="2">
    <source>
        <dbReference type="Proteomes" id="UP001304895"/>
    </source>
</evidence>
<proteinExistence type="predicted"/>
<name>A0AAN6UFF5_9PEZI</name>
<sequence length="414" mass="45433">MSAPGWEPLDAAEKALKDAFTGLDDAATKAIVQGVEDAPNRFILHTKGYYDLRAYVMTGKDFPRTTAEFQAKMPKSAFFQLTAIDPKIYNTTQDTLVSIGSSCDAYHRNHMAKLVLAATAAVQYSDNALSLLDETAGISLMPQLNILLDPKYKTVAAQDQDFEDAREGAQMTLTMLKEEAVAKEAEVKDVLATMIAFKESTMAYLDDVKFLNRQYNTGPVTNSSTVKTPYLSYLNEEVAADIADINKIALEAQQTHSDWIKARATAIGTAFAGVFGWIAMGIFAKKAAGLEAKLNGLKAKLNNLAQEWQEGVTLITYVTQLTKQCDDIDDKMDTAIKAMAELAALFNAQASCYDRIAFNINGLYKGTDTNSANNRKAWINFYMKANILKLKELKALAGEFAEGIIRNIDLGMTP</sequence>
<evidence type="ECO:0000313" key="1">
    <source>
        <dbReference type="EMBL" id="KAK4132048.1"/>
    </source>
</evidence>
<dbReference type="EMBL" id="MU853420">
    <property type="protein sequence ID" value="KAK4132048.1"/>
    <property type="molecule type" value="Genomic_DNA"/>
</dbReference>
<accession>A0AAN6UFF5</accession>
<comment type="caution">
    <text evidence="1">The sequence shown here is derived from an EMBL/GenBank/DDBJ whole genome shotgun (WGS) entry which is preliminary data.</text>
</comment>
<reference evidence="1" key="2">
    <citation type="submission" date="2023-05" db="EMBL/GenBank/DDBJ databases">
        <authorList>
            <consortium name="Lawrence Berkeley National Laboratory"/>
            <person name="Steindorff A."/>
            <person name="Hensen N."/>
            <person name="Bonometti L."/>
            <person name="Westerberg I."/>
            <person name="Brannstrom I.O."/>
            <person name="Guillou S."/>
            <person name="Cros-Aarteil S."/>
            <person name="Calhoun S."/>
            <person name="Haridas S."/>
            <person name="Kuo A."/>
            <person name="Mondo S."/>
            <person name="Pangilinan J."/>
            <person name="Riley R."/>
            <person name="Labutti K."/>
            <person name="Andreopoulos B."/>
            <person name="Lipzen A."/>
            <person name="Chen C."/>
            <person name="Yanf M."/>
            <person name="Daum C."/>
            <person name="Ng V."/>
            <person name="Clum A."/>
            <person name="Ohm R."/>
            <person name="Martin F."/>
            <person name="Silar P."/>
            <person name="Natvig D."/>
            <person name="Lalanne C."/>
            <person name="Gautier V."/>
            <person name="Ament-Velasquez S.L."/>
            <person name="Kruys A."/>
            <person name="Hutchinson M.I."/>
            <person name="Powell A.J."/>
            <person name="Barry K."/>
            <person name="Miller A.N."/>
            <person name="Grigoriev I.V."/>
            <person name="Debuchy R."/>
            <person name="Gladieux P."/>
            <person name="Thoren M.H."/>
            <person name="Johannesson H."/>
        </authorList>
    </citation>
    <scope>NUCLEOTIDE SEQUENCE</scope>
    <source>
        <strain evidence="1">CBS 123565</strain>
    </source>
</reference>
<evidence type="ECO:0008006" key="3">
    <source>
        <dbReference type="Google" id="ProtNLM"/>
    </source>
</evidence>
<dbReference type="Gene3D" id="1.20.1170.10">
    <property type="match status" value="1"/>
</dbReference>
<dbReference type="CDD" id="cd22656">
    <property type="entry name" value="ClyA_Cry6Aa-like"/>
    <property type="match status" value="1"/>
</dbReference>
<organism evidence="1 2">
    <name type="scientific">Trichocladium antarcticum</name>
    <dbReference type="NCBI Taxonomy" id="1450529"/>
    <lineage>
        <taxon>Eukaryota</taxon>
        <taxon>Fungi</taxon>
        <taxon>Dikarya</taxon>
        <taxon>Ascomycota</taxon>
        <taxon>Pezizomycotina</taxon>
        <taxon>Sordariomycetes</taxon>
        <taxon>Sordariomycetidae</taxon>
        <taxon>Sordariales</taxon>
        <taxon>Chaetomiaceae</taxon>
        <taxon>Trichocladium</taxon>
    </lineage>
</organism>
<keyword evidence="2" id="KW-1185">Reference proteome</keyword>
<dbReference type="SUPFAM" id="SSF58100">
    <property type="entry name" value="Bacterial hemolysins"/>
    <property type="match status" value="1"/>
</dbReference>
<gene>
    <name evidence="1" type="ORF">BT67DRAFT_444172</name>
</gene>
<dbReference type="AlphaFoldDB" id="A0AAN6UFF5"/>
<dbReference type="Proteomes" id="UP001304895">
    <property type="component" value="Unassembled WGS sequence"/>
</dbReference>
<reference evidence="1" key="1">
    <citation type="journal article" date="2023" name="Mol. Phylogenet. Evol.">
        <title>Genome-scale phylogeny and comparative genomics of the fungal order Sordariales.</title>
        <authorList>
            <person name="Hensen N."/>
            <person name="Bonometti L."/>
            <person name="Westerberg I."/>
            <person name="Brannstrom I.O."/>
            <person name="Guillou S."/>
            <person name="Cros-Aarteil S."/>
            <person name="Calhoun S."/>
            <person name="Haridas S."/>
            <person name="Kuo A."/>
            <person name="Mondo S."/>
            <person name="Pangilinan J."/>
            <person name="Riley R."/>
            <person name="LaButti K."/>
            <person name="Andreopoulos B."/>
            <person name="Lipzen A."/>
            <person name="Chen C."/>
            <person name="Yan M."/>
            <person name="Daum C."/>
            <person name="Ng V."/>
            <person name="Clum A."/>
            <person name="Steindorff A."/>
            <person name="Ohm R.A."/>
            <person name="Martin F."/>
            <person name="Silar P."/>
            <person name="Natvig D.O."/>
            <person name="Lalanne C."/>
            <person name="Gautier V."/>
            <person name="Ament-Velasquez S.L."/>
            <person name="Kruys A."/>
            <person name="Hutchinson M.I."/>
            <person name="Powell A.J."/>
            <person name="Barry K."/>
            <person name="Miller A.N."/>
            <person name="Grigoriev I.V."/>
            <person name="Debuchy R."/>
            <person name="Gladieux P."/>
            <person name="Hiltunen Thoren M."/>
            <person name="Johannesson H."/>
        </authorList>
    </citation>
    <scope>NUCLEOTIDE SEQUENCE</scope>
    <source>
        <strain evidence="1">CBS 123565</strain>
    </source>
</reference>